<keyword evidence="7" id="KW-0378">Hydrolase</keyword>
<dbReference type="GO" id="GO:0009002">
    <property type="term" value="F:serine-type D-Ala-D-Ala carboxypeptidase activity"/>
    <property type="evidence" value="ECO:0007669"/>
    <property type="project" value="UniProtKB-EC"/>
</dbReference>
<feature type="compositionally biased region" description="Basic and acidic residues" evidence="14">
    <location>
        <begin position="695"/>
        <end position="721"/>
    </location>
</feature>
<name>A0A3S0TYT4_9BACI</name>
<dbReference type="Pfam" id="PF00912">
    <property type="entry name" value="Transgly"/>
    <property type="match status" value="1"/>
</dbReference>
<sequence>MAENYTTRQERRKQNEAQKKGKPKKGGLFKRIFLVLVTIGIIGIIAGGATFAYFISDAPKLDEKLLKDPVSSKILYGDGELLTRVELERRDFVAYEDIPKKVENAVLATEDVRFYEHHGIDALRLGKAVLANFTDGFGSQGASTLTQQVVKRSYLTADKTVKRKVQEMWLAFQLEQKYTKQEIFEMYVNKIFFSERANGIATASKVYYGKELKDLKMNEIAMLVGLPQSPNRYNPYEHPDRAKERRDVVLYLMNRHGFISKAEMEKSQNVSIAEGLVKKETKKDMSTYDAFIDQVIEEVESMGDYNVYTDGLEIHTTLDRDAQEYVYKMLNTEEVIKYPSEKLQAGITLLDTKTGEIRAIGGGRNTKVSRGFNYAVDSKRQPGSTIKPILDYGPAVEYLNWSSSQQITDEEYEYTNGTPLKNASNRYYGSMSIREALGRSLNIPAVKTIQAVGLDRARDFASNLGIPLPEEIHEAYAIGGITNGISSLQLAGAYSAFGNGGKYIKPHTVKKIVLRDKTTVKNQVQPKAVMKDSTAFIISDMLKSVLNESYGTGRLANVSGLPIAGKTGSTNFEEEDRLKYNIPAEGVPDSWMAGYTTNYTVAVWAGYDTEKDKKEYLGTESQKIPKYLFKNLMEYVSQDVVTKDFKQPDSVFASSGEYYVKGHQPITVAKKNNKPVKKRSEPVAEPAVTPETIEEDKKDEETDDSKVKPPEQEKEPNKEDENNGEGDNDDQNGNENSNGNGSGPDGNGNSNDPENGTDDGSADDEKPDDGSADDDGTPDDGSADDVKPDDGSAGGGTPPNDGSADDGTPDDGSTNDGTPDDGSTDDGSRENGLGAGNNGNSNDSKNPGKTQPPPTGQEQVKPKEPKVKKESKPVESANP</sequence>
<dbReference type="GO" id="GO:0008955">
    <property type="term" value="F:peptidoglycan glycosyltransferase activity"/>
    <property type="evidence" value="ECO:0007669"/>
    <property type="project" value="UniProtKB-EC"/>
</dbReference>
<evidence type="ECO:0000256" key="2">
    <source>
        <dbReference type="ARBA" id="ARBA00007739"/>
    </source>
</evidence>
<feature type="compositionally biased region" description="Basic and acidic residues" evidence="14">
    <location>
        <begin position="860"/>
        <end position="873"/>
    </location>
</feature>
<evidence type="ECO:0000256" key="1">
    <source>
        <dbReference type="ARBA" id="ARBA00007090"/>
    </source>
</evidence>
<feature type="domain" description="Glycosyl transferase family 51" evidence="17">
    <location>
        <begin position="79"/>
        <end position="253"/>
    </location>
</feature>
<evidence type="ECO:0000256" key="11">
    <source>
        <dbReference type="ARBA" id="ARBA00023316"/>
    </source>
</evidence>
<accession>A0A3S0TYT4</accession>
<dbReference type="SUPFAM" id="SSF53955">
    <property type="entry name" value="Lysozyme-like"/>
    <property type="match status" value="1"/>
</dbReference>
<keyword evidence="3" id="KW-0121">Carboxypeptidase</keyword>
<dbReference type="FunFam" id="1.10.3810.10:FF:000001">
    <property type="entry name" value="Penicillin-binding protein 1A"/>
    <property type="match status" value="1"/>
</dbReference>
<dbReference type="InterPro" id="IPR012338">
    <property type="entry name" value="Beta-lactam/transpept-like"/>
</dbReference>
<keyword evidence="11" id="KW-0961">Cell wall biogenesis/degradation</keyword>
<dbReference type="OrthoDB" id="9766909at2"/>
<dbReference type="AlphaFoldDB" id="A0A3S0TYT4"/>
<feature type="transmembrane region" description="Helical" evidence="15">
    <location>
        <begin position="32"/>
        <end position="55"/>
    </location>
</feature>
<keyword evidence="15" id="KW-0472">Membrane</keyword>
<keyword evidence="10" id="KW-0511">Multifunctional enzyme</keyword>
<evidence type="ECO:0000256" key="14">
    <source>
        <dbReference type="SAM" id="MobiDB-lite"/>
    </source>
</evidence>
<evidence type="ECO:0000256" key="12">
    <source>
        <dbReference type="ARBA" id="ARBA00034000"/>
    </source>
</evidence>
<dbReference type="InterPro" id="IPR050396">
    <property type="entry name" value="Glycosyltr_51/Transpeptidase"/>
</dbReference>
<dbReference type="PANTHER" id="PTHR32282:SF29">
    <property type="entry name" value="PENICILLIN-BINDING PROTEIN 1A"/>
    <property type="match status" value="1"/>
</dbReference>
<keyword evidence="5" id="KW-0328">Glycosyltransferase</keyword>
<feature type="compositionally biased region" description="Low complexity" evidence="14">
    <location>
        <begin position="838"/>
        <end position="848"/>
    </location>
</feature>
<dbReference type="NCBIfam" id="TIGR02074">
    <property type="entry name" value="PBP_1a_fam"/>
    <property type="match status" value="1"/>
</dbReference>
<dbReference type="GO" id="GO:0008360">
    <property type="term" value="P:regulation of cell shape"/>
    <property type="evidence" value="ECO:0007669"/>
    <property type="project" value="UniProtKB-KW"/>
</dbReference>
<evidence type="ECO:0000313" key="18">
    <source>
        <dbReference type="EMBL" id="RUQ30569.1"/>
    </source>
</evidence>
<evidence type="ECO:0000256" key="4">
    <source>
        <dbReference type="ARBA" id="ARBA00022670"/>
    </source>
</evidence>
<comment type="similarity">
    <text evidence="1">In the C-terminal section; belongs to the transpeptidase family.</text>
</comment>
<dbReference type="GO" id="GO:0008658">
    <property type="term" value="F:penicillin binding"/>
    <property type="evidence" value="ECO:0007669"/>
    <property type="project" value="InterPro"/>
</dbReference>
<comment type="catalytic activity">
    <reaction evidence="13">
        <text>[GlcNAc-(1-&gt;4)-Mur2Ac(oyl-L-Ala-gamma-D-Glu-L-Lys-D-Ala-D-Ala)](n)-di-trans,octa-cis-undecaprenyl diphosphate + beta-D-GlcNAc-(1-&gt;4)-Mur2Ac(oyl-L-Ala-gamma-D-Glu-L-Lys-D-Ala-D-Ala)-di-trans,octa-cis-undecaprenyl diphosphate = [GlcNAc-(1-&gt;4)-Mur2Ac(oyl-L-Ala-gamma-D-Glu-L-Lys-D-Ala-D-Ala)](n+1)-di-trans,octa-cis-undecaprenyl diphosphate + di-trans,octa-cis-undecaprenyl diphosphate + H(+)</text>
        <dbReference type="Rhea" id="RHEA:23708"/>
        <dbReference type="Rhea" id="RHEA-COMP:9602"/>
        <dbReference type="Rhea" id="RHEA-COMP:9603"/>
        <dbReference type="ChEBI" id="CHEBI:15378"/>
        <dbReference type="ChEBI" id="CHEBI:58405"/>
        <dbReference type="ChEBI" id="CHEBI:60033"/>
        <dbReference type="ChEBI" id="CHEBI:78435"/>
        <dbReference type="EC" id="2.4.99.28"/>
    </reaction>
</comment>
<dbReference type="InterPro" id="IPR001264">
    <property type="entry name" value="Glyco_trans_51"/>
</dbReference>
<comment type="caution">
    <text evidence="18">The sequence shown here is derived from an EMBL/GenBank/DDBJ whole genome shotgun (WGS) entry which is preliminary data.</text>
</comment>
<dbReference type="Proteomes" id="UP000267430">
    <property type="component" value="Unassembled WGS sequence"/>
</dbReference>
<evidence type="ECO:0000256" key="13">
    <source>
        <dbReference type="ARBA" id="ARBA00049902"/>
    </source>
</evidence>
<dbReference type="SUPFAM" id="SSF56601">
    <property type="entry name" value="beta-lactamase/transpeptidase-like"/>
    <property type="match status" value="1"/>
</dbReference>
<dbReference type="EMBL" id="RYZZ01000007">
    <property type="protein sequence ID" value="RUQ30569.1"/>
    <property type="molecule type" value="Genomic_DNA"/>
</dbReference>
<dbReference type="GO" id="GO:0030288">
    <property type="term" value="C:outer membrane-bounded periplasmic space"/>
    <property type="evidence" value="ECO:0007669"/>
    <property type="project" value="TreeGrafter"/>
</dbReference>
<dbReference type="GO" id="GO:0071555">
    <property type="term" value="P:cell wall organization"/>
    <property type="evidence" value="ECO:0007669"/>
    <property type="project" value="UniProtKB-KW"/>
</dbReference>
<evidence type="ECO:0000259" key="16">
    <source>
        <dbReference type="Pfam" id="PF00905"/>
    </source>
</evidence>
<keyword evidence="19" id="KW-1185">Reference proteome</keyword>
<dbReference type="Gene3D" id="3.40.710.10">
    <property type="entry name" value="DD-peptidase/beta-lactamase superfamily"/>
    <property type="match status" value="1"/>
</dbReference>
<evidence type="ECO:0000313" key="19">
    <source>
        <dbReference type="Proteomes" id="UP000267430"/>
    </source>
</evidence>
<protein>
    <submittedName>
        <fullName evidence="18">PBP1A family penicillin-binding protein</fullName>
    </submittedName>
</protein>
<comment type="similarity">
    <text evidence="2">In the N-terminal section; belongs to the glycosyltransferase 51 family.</text>
</comment>
<proteinExistence type="inferred from homology"/>
<evidence type="ECO:0000256" key="15">
    <source>
        <dbReference type="SAM" id="Phobius"/>
    </source>
</evidence>
<keyword evidence="15" id="KW-1133">Transmembrane helix</keyword>
<keyword evidence="9" id="KW-0573">Peptidoglycan synthesis</keyword>
<evidence type="ECO:0000259" key="17">
    <source>
        <dbReference type="Pfam" id="PF00912"/>
    </source>
</evidence>
<evidence type="ECO:0000256" key="7">
    <source>
        <dbReference type="ARBA" id="ARBA00022801"/>
    </source>
</evidence>
<feature type="region of interest" description="Disordered" evidence="14">
    <location>
        <begin position="1"/>
        <end position="23"/>
    </location>
</feature>
<keyword evidence="15" id="KW-0812">Transmembrane</keyword>
<reference evidence="18 19" key="1">
    <citation type="submission" date="2018-12" db="EMBL/GenBank/DDBJ databases">
        <title>Bacillus chawlae sp. nov., Bacillus glennii sp. nov., and Bacillus saganii sp. nov. Isolated from the Vehicle Assembly Building at Kennedy Space Center where the Viking Spacecraft were Assembled.</title>
        <authorList>
            <person name="Seuylemezian A."/>
            <person name="Vaishampayan P."/>
        </authorList>
    </citation>
    <scope>NUCLEOTIDE SEQUENCE [LARGE SCALE GENOMIC DNA]</scope>
    <source>
        <strain evidence="18 19">L5</strain>
    </source>
</reference>
<evidence type="ECO:0000256" key="6">
    <source>
        <dbReference type="ARBA" id="ARBA00022679"/>
    </source>
</evidence>
<feature type="region of interest" description="Disordered" evidence="14">
    <location>
        <begin position="670"/>
        <end position="879"/>
    </location>
</feature>
<dbReference type="InterPro" id="IPR023346">
    <property type="entry name" value="Lysozyme-like_dom_sf"/>
</dbReference>
<evidence type="ECO:0000256" key="8">
    <source>
        <dbReference type="ARBA" id="ARBA00022960"/>
    </source>
</evidence>
<dbReference type="RefSeq" id="WP_126864590.1">
    <property type="nucleotide sequence ID" value="NZ_JAUSTX010000001.1"/>
</dbReference>
<feature type="domain" description="Penicillin-binding protein transpeptidase" evidence="16">
    <location>
        <begin position="346"/>
        <end position="634"/>
    </location>
</feature>
<feature type="compositionally biased region" description="Acidic residues" evidence="14">
    <location>
        <begin position="722"/>
        <end position="732"/>
    </location>
</feature>
<comment type="catalytic activity">
    <reaction evidence="12">
        <text>Preferential cleavage: (Ac)2-L-Lys-D-Ala-|-D-Ala. Also transpeptidation of peptidyl-alanyl moieties that are N-acyl substituents of D-alanine.</text>
        <dbReference type="EC" id="3.4.16.4"/>
    </reaction>
</comment>
<evidence type="ECO:0000256" key="3">
    <source>
        <dbReference type="ARBA" id="ARBA00022645"/>
    </source>
</evidence>
<dbReference type="PANTHER" id="PTHR32282">
    <property type="entry name" value="BINDING PROTEIN TRANSPEPTIDASE, PUTATIVE-RELATED"/>
    <property type="match status" value="1"/>
</dbReference>
<keyword evidence="8" id="KW-0133">Cell shape</keyword>
<dbReference type="GO" id="GO:0009252">
    <property type="term" value="P:peptidoglycan biosynthetic process"/>
    <property type="evidence" value="ECO:0007669"/>
    <property type="project" value="UniProtKB-KW"/>
</dbReference>
<feature type="compositionally biased region" description="Basic and acidic residues" evidence="14">
    <location>
        <begin position="8"/>
        <end position="19"/>
    </location>
</feature>
<keyword evidence="6" id="KW-0808">Transferase</keyword>
<dbReference type="GO" id="GO:0006508">
    <property type="term" value="P:proteolysis"/>
    <property type="evidence" value="ECO:0007669"/>
    <property type="project" value="UniProtKB-KW"/>
</dbReference>
<evidence type="ECO:0000256" key="5">
    <source>
        <dbReference type="ARBA" id="ARBA00022676"/>
    </source>
</evidence>
<dbReference type="Pfam" id="PF00905">
    <property type="entry name" value="Transpeptidase"/>
    <property type="match status" value="1"/>
</dbReference>
<gene>
    <name evidence="18" type="ORF">ELQ35_09585</name>
</gene>
<dbReference type="Gene3D" id="1.10.3810.10">
    <property type="entry name" value="Biosynthetic peptidoglycan transglycosylase-like"/>
    <property type="match status" value="1"/>
</dbReference>
<dbReference type="InterPro" id="IPR001460">
    <property type="entry name" value="PCN-bd_Tpept"/>
</dbReference>
<dbReference type="InterPro" id="IPR036950">
    <property type="entry name" value="PBP_transglycosylase"/>
</dbReference>
<feature type="compositionally biased region" description="Acidic residues" evidence="14">
    <location>
        <begin position="755"/>
        <end position="783"/>
    </location>
</feature>
<keyword evidence="4" id="KW-0645">Protease</keyword>
<organism evidence="18 19">
    <name type="scientific">Peribacillus cavernae</name>
    <dbReference type="NCBI Taxonomy" id="1674310"/>
    <lineage>
        <taxon>Bacteria</taxon>
        <taxon>Bacillati</taxon>
        <taxon>Bacillota</taxon>
        <taxon>Bacilli</taxon>
        <taxon>Bacillales</taxon>
        <taxon>Bacillaceae</taxon>
        <taxon>Peribacillus</taxon>
    </lineage>
</organism>
<evidence type="ECO:0000256" key="9">
    <source>
        <dbReference type="ARBA" id="ARBA00022984"/>
    </source>
</evidence>
<evidence type="ECO:0000256" key="10">
    <source>
        <dbReference type="ARBA" id="ARBA00023268"/>
    </source>
</evidence>